<protein>
    <recommendedName>
        <fullName evidence="3">Aldehyde dehydrogenase domain-containing protein</fullName>
    </recommendedName>
</protein>
<dbReference type="SUPFAM" id="SSF53720">
    <property type="entry name" value="ALDH-like"/>
    <property type="match status" value="1"/>
</dbReference>
<evidence type="ECO:0000259" key="3">
    <source>
        <dbReference type="Pfam" id="PF00171"/>
    </source>
</evidence>
<dbReference type="InterPro" id="IPR016161">
    <property type="entry name" value="Ald_DH/histidinol_DH"/>
</dbReference>
<dbReference type="Pfam" id="PF00171">
    <property type="entry name" value="Aldedh"/>
    <property type="match status" value="1"/>
</dbReference>
<comment type="catalytic activity">
    <reaction evidence="2">
        <text>3-oxopropanoate + NAD(+) + CoA + H2O = hydrogencarbonate + acetyl-CoA + NADH + H(+)</text>
        <dbReference type="Rhea" id="RHEA:76615"/>
        <dbReference type="ChEBI" id="CHEBI:15377"/>
        <dbReference type="ChEBI" id="CHEBI:15378"/>
        <dbReference type="ChEBI" id="CHEBI:17544"/>
        <dbReference type="ChEBI" id="CHEBI:33190"/>
        <dbReference type="ChEBI" id="CHEBI:57287"/>
        <dbReference type="ChEBI" id="CHEBI:57288"/>
        <dbReference type="ChEBI" id="CHEBI:57540"/>
        <dbReference type="ChEBI" id="CHEBI:57945"/>
        <dbReference type="EC" id="1.2.1.27"/>
    </reaction>
    <physiologicalReaction direction="left-to-right" evidence="2">
        <dbReference type="Rhea" id="RHEA:76616"/>
    </physiologicalReaction>
</comment>
<evidence type="ECO:0000313" key="4">
    <source>
        <dbReference type="Ensembl" id="ENSHHUP00000029329.1"/>
    </source>
</evidence>
<dbReference type="PANTHER" id="PTHR43866:SF4">
    <property type="entry name" value="MALONATE-SEMIALDEHYDE DEHYDROGENASE"/>
    <property type="match status" value="1"/>
</dbReference>
<dbReference type="Gene3D" id="3.40.605.10">
    <property type="entry name" value="Aldehyde Dehydrogenase, Chain A, domain 1"/>
    <property type="match status" value="1"/>
</dbReference>
<dbReference type="InterPro" id="IPR016163">
    <property type="entry name" value="Ald_DH_C"/>
</dbReference>
<reference evidence="4" key="3">
    <citation type="submission" date="2025-09" db="UniProtKB">
        <authorList>
            <consortium name="Ensembl"/>
        </authorList>
    </citation>
    <scope>IDENTIFICATION</scope>
</reference>
<organism evidence="4 5">
    <name type="scientific">Hucho hucho</name>
    <name type="common">huchen</name>
    <dbReference type="NCBI Taxonomy" id="62062"/>
    <lineage>
        <taxon>Eukaryota</taxon>
        <taxon>Metazoa</taxon>
        <taxon>Chordata</taxon>
        <taxon>Craniata</taxon>
        <taxon>Vertebrata</taxon>
        <taxon>Euteleostomi</taxon>
        <taxon>Actinopterygii</taxon>
        <taxon>Neopterygii</taxon>
        <taxon>Teleostei</taxon>
        <taxon>Protacanthopterygii</taxon>
        <taxon>Salmoniformes</taxon>
        <taxon>Salmonidae</taxon>
        <taxon>Salmoninae</taxon>
        <taxon>Hucho</taxon>
    </lineage>
</organism>
<dbReference type="InterPro" id="IPR015590">
    <property type="entry name" value="Aldehyde_DH_dom"/>
</dbReference>
<dbReference type="STRING" id="62062.ENSHHUP00000029329"/>
<dbReference type="FunFam" id="3.40.309.10:FF:000002">
    <property type="entry name" value="Methylmalonate-semialdehyde dehydrogenase (Acylating)"/>
    <property type="match status" value="1"/>
</dbReference>
<sequence>MAFNEVKNFINGEFKAGSSLKIHSIISPLDGKDLTTFNESTMEDLNEIVVTAQKAQKAWQKVTLKERVQVFYKYKQLLEKNSEELTEIIHRENGKIHSEAKAEIDKAIELTEFACSLPQFVNGENMEVSKGVFCSSTKIPLGIVASIVPFNFPTMVPHWTIVNAIALGNAFILKPSEAVPISSQYTAKLLKEAGLPDGLFNIINGTQTTVENICDHPGIQAVTFVGSTKVAKIVYQRASNNLKQVLALGGAKNHILLLPDAHPEMASSNIVASMSGCAGQRCMAAATLIAVGNCDAILDRLIADTQKIQCGTTLGSVISKAAKDRIEAYITEAEQQGAKIILDGRNTTVPGKENGFYVGTTLIDYATADMKIAREEVFGPVLAIVRVNTIDEALAIENANPYGNACSVFTQNGGLANYVTEHASAGMCGVNIGVPVPREPFGFGGWNQSRFGSGDITGKSSIGFFTKEKKTTTKWNPEAGTNWMTHYTKK</sequence>
<reference evidence="5" key="1">
    <citation type="submission" date="2018-06" db="EMBL/GenBank/DDBJ databases">
        <title>Genome assembly of Danube salmon.</title>
        <authorList>
            <person name="Macqueen D.J."/>
            <person name="Gundappa M.K."/>
        </authorList>
    </citation>
    <scope>NUCLEOTIDE SEQUENCE [LARGE SCALE GENOMIC DNA]</scope>
</reference>
<dbReference type="GO" id="GO:0006210">
    <property type="term" value="P:thymine catabolic process"/>
    <property type="evidence" value="ECO:0007669"/>
    <property type="project" value="TreeGrafter"/>
</dbReference>
<dbReference type="GO" id="GO:0004491">
    <property type="term" value="F:methylmalonate-semialdehyde dehydrogenase (acylating, NAD) activity"/>
    <property type="evidence" value="ECO:0007669"/>
    <property type="project" value="UniProtKB-EC"/>
</dbReference>
<keyword evidence="5" id="KW-1185">Reference proteome</keyword>
<feature type="domain" description="Aldehyde dehydrogenase" evidence="3">
    <location>
        <begin position="22"/>
        <end position="469"/>
    </location>
</feature>
<dbReference type="Gene3D" id="3.40.309.10">
    <property type="entry name" value="Aldehyde Dehydrogenase, Chain A, domain 2"/>
    <property type="match status" value="1"/>
</dbReference>
<dbReference type="NCBIfam" id="TIGR01722">
    <property type="entry name" value="MMSDH"/>
    <property type="match status" value="1"/>
</dbReference>
<dbReference type="Proteomes" id="UP000314982">
    <property type="component" value="Unassembled WGS sequence"/>
</dbReference>
<comment type="catalytic activity">
    <reaction evidence="1">
        <text>2-methyl-3-oxopropanoate + NAD(+) + CoA + H2O = propanoyl-CoA + hydrogencarbonate + NADH + H(+)</text>
        <dbReference type="Rhea" id="RHEA:20804"/>
        <dbReference type="ChEBI" id="CHEBI:15377"/>
        <dbReference type="ChEBI" id="CHEBI:15378"/>
        <dbReference type="ChEBI" id="CHEBI:17544"/>
        <dbReference type="ChEBI" id="CHEBI:57287"/>
        <dbReference type="ChEBI" id="CHEBI:57392"/>
        <dbReference type="ChEBI" id="CHEBI:57540"/>
        <dbReference type="ChEBI" id="CHEBI:57700"/>
        <dbReference type="ChEBI" id="CHEBI:57945"/>
        <dbReference type="EC" id="1.2.1.27"/>
    </reaction>
    <physiologicalReaction direction="left-to-right" evidence="1">
        <dbReference type="Rhea" id="RHEA:20805"/>
    </physiologicalReaction>
</comment>
<dbReference type="InterPro" id="IPR016162">
    <property type="entry name" value="Ald_DH_N"/>
</dbReference>
<dbReference type="Ensembl" id="ENSHHUT00000030551.1">
    <property type="protein sequence ID" value="ENSHHUP00000029329.1"/>
    <property type="gene ID" value="ENSHHUG00000018668.1"/>
</dbReference>
<accession>A0A4W5LUE6</accession>
<evidence type="ECO:0000256" key="2">
    <source>
        <dbReference type="ARBA" id="ARBA00048821"/>
    </source>
</evidence>
<dbReference type="InterPro" id="IPR010061">
    <property type="entry name" value="MeMal-semiAld_DH"/>
</dbReference>
<dbReference type="PANTHER" id="PTHR43866">
    <property type="entry name" value="MALONATE-SEMIALDEHYDE DEHYDROGENASE"/>
    <property type="match status" value="1"/>
</dbReference>
<evidence type="ECO:0000313" key="5">
    <source>
        <dbReference type="Proteomes" id="UP000314982"/>
    </source>
</evidence>
<dbReference type="AlphaFoldDB" id="A0A4W5LUE6"/>
<reference evidence="4" key="2">
    <citation type="submission" date="2025-08" db="UniProtKB">
        <authorList>
            <consortium name="Ensembl"/>
        </authorList>
    </citation>
    <scope>IDENTIFICATION</scope>
</reference>
<evidence type="ECO:0000256" key="1">
    <source>
        <dbReference type="ARBA" id="ARBA00047644"/>
    </source>
</evidence>
<dbReference type="GO" id="GO:0006574">
    <property type="term" value="P:L-valine catabolic process"/>
    <property type="evidence" value="ECO:0007669"/>
    <property type="project" value="TreeGrafter"/>
</dbReference>
<proteinExistence type="predicted"/>
<name>A0A4W5LUE6_9TELE</name>